<dbReference type="EMBL" id="CP006850">
    <property type="protein sequence ID" value="AHH19548.1"/>
    <property type="molecule type" value="Genomic_DNA"/>
</dbReference>
<dbReference type="STRING" id="1415166.NONO_c47640"/>
<gene>
    <name evidence="2" type="ORF">NONO_c47640</name>
</gene>
<feature type="compositionally biased region" description="Polar residues" evidence="1">
    <location>
        <begin position="69"/>
        <end position="79"/>
    </location>
</feature>
<evidence type="ECO:0000313" key="2">
    <source>
        <dbReference type="EMBL" id="AHH19548.1"/>
    </source>
</evidence>
<reference evidence="2 3" key="1">
    <citation type="journal article" date="2014" name="Appl. Environ. Microbiol.">
        <title>Insights into the Microbial Degradation of Rubber and Gutta-Percha by Analysis of the Complete Genome of Nocardia nova SH22a.</title>
        <authorList>
            <person name="Luo Q."/>
            <person name="Hiessl S."/>
            <person name="Poehlein A."/>
            <person name="Daniel R."/>
            <person name="Steinbuchel A."/>
        </authorList>
    </citation>
    <scope>NUCLEOTIDE SEQUENCE [LARGE SCALE GENOMIC DNA]</scope>
    <source>
        <strain evidence="2">SH22a</strain>
    </source>
</reference>
<dbReference type="AlphaFoldDB" id="W5TKR2"/>
<proteinExistence type="predicted"/>
<keyword evidence="3" id="KW-1185">Reference proteome</keyword>
<feature type="compositionally biased region" description="Basic residues" evidence="1">
    <location>
        <begin position="180"/>
        <end position="189"/>
    </location>
</feature>
<feature type="region of interest" description="Disordered" evidence="1">
    <location>
        <begin position="57"/>
        <end position="228"/>
    </location>
</feature>
<organism evidence="2 3">
    <name type="scientific">Nocardia nova SH22a</name>
    <dbReference type="NCBI Taxonomy" id="1415166"/>
    <lineage>
        <taxon>Bacteria</taxon>
        <taxon>Bacillati</taxon>
        <taxon>Actinomycetota</taxon>
        <taxon>Actinomycetes</taxon>
        <taxon>Mycobacteriales</taxon>
        <taxon>Nocardiaceae</taxon>
        <taxon>Nocardia</taxon>
    </lineage>
</organism>
<sequence>MQGPGSVPICNTPANPAQPHHISSPTRPTALFGRHLRLHHFPPLYPLNMLRATESAGHINGPRHRRSTLRQAAQPTPADTSPARPPRSGTRAHPPGYRSGPDSHAAPLPIRPRTDALTATGAVSAGEHSPSRSWALPAADSSRSRMRTRTGPRVRTTDRIPGTPVSGARRPHPANTLCHRPIRGRRHGSARLPPVPVVSDLAAGGRCVGSAPTEPRRSRRRSSVPYRG</sequence>
<evidence type="ECO:0000313" key="3">
    <source>
        <dbReference type="Proteomes" id="UP000019150"/>
    </source>
</evidence>
<name>W5TKR2_9NOCA</name>
<accession>W5TKR2</accession>
<feature type="region of interest" description="Disordered" evidence="1">
    <location>
        <begin position="1"/>
        <end position="28"/>
    </location>
</feature>
<dbReference type="HOGENOM" id="CLU_1213793_0_0_11"/>
<protein>
    <submittedName>
        <fullName evidence="2">Uncharacterized protein</fullName>
    </submittedName>
</protein>
<dbReference type="Proteomes" id="UP000019150">
    <property type="component" value="Chromosome"/>
</dbReference>
<dbReference type="KEGG" id="nno:NONO_c47640"/>
<evidence type="ECO:0000256" key="1">
    <source>
        <dbReference type="SAM" id="MobiDB-lite"/>
    </source>
</evidence>